<dbReference type="Gene3D" id="1.25.40.20">
    <property type="entry name" value="Ankyrin repeat-containing domain"/>
    <property type="match status" value="1"/>
</dbReference>
<gene>
    <name evidence="4" type="ORF">C8A05DRAFT_15784</name>
</gene>
<keyword evidence="5" id="KW-1185">Reference proteome</keyword>
<dbReference type="Pfam" id="PF12796">
    <property type="entry name" value="Ank_2"/>
    <property type="match status" value="2"/>
</dbReference>
<dbReference type="AlphaFoldDB" id="A0AAN6MJK6"/>
<proteinExistence type="predicted"/>
<organism evidence="4 5">
    <name type="scientific">Staphylotrichum tortipilum</name>
    <dbReference type="NCBI Taxonomy" id="2831512"/>
    <lineage>
        <taxon>Eukaryota</taxon>
        <taxon>Fungi</taxon>
        <taxon>Dikarya</taxon>
        <taxon>Ascomycota</taxon>
        <taxon>Pezizomycotina</taxon>
        <taxon>Sordariomycetes</taxon>
        <taxon>Sordariomycetidae</taxon>
        <taxon>Sordariales</taxon>
        <taxon>Chaetomiaceae</taxon>
        <taxon>Staphylotrichum</taxon>
    </lineage>
</organism>
<feature type="repeat" description="ANK" evidence="3">
    <location>
        <begin position="59"/>
        <end position="91"/>
    </location>
</feature>
<feature type="repeat" description="ANK" evidence="3">
    <location>
        <begin position="22"/>
        <end position="54"/>
    </location>
</feature>
<evidence type="ECO:0000256" key="2">
    <source>
        <dbReference type="ARBA" id="ARBA00023043"/>
    </source>
</evidence>
<dbReference type="PANTHER" id="PTHR24171:SF9">
    <property type="entry name" value="ANKYRIN REPEAT DOMAIN-CONTAINING PROTEIN 39"/>
    <property type="match status" value="1"/>
</dbReference>
<dbReference type="Proteomes" id="UP001303889">
    <property type="component" value="Unassembled WGS sequence"/>
</dbReference>
<dbReference type="PRINTS" id="PR01415">
    <property type="entry name" value="ANKYRIN"/>
</dbReference>
<comment type="caution">
    <text evidence="4">The sequence shown here is derived from an EMBL/GenBank/DDBJ whole genome shotgun (WGS) entry which is preliminary data.</text>
</comment>
<keyword evidence="2 3" id="KW-0040">ANK repeat</keyword>
<evidence type="ECO:0000313" key="4">
    <source>
        <dbReference type="EMBL" id="KAK3902110.1"/>
    </source>
</evidence>
<dbReference type="InterPro" id="IPR002110">
    <property type="entry name" value="Ankyrin_rpt"/>
</dbReference>
<dbReference type="EMBL" id="MU855532">
    <property type="protein sequence ID" value="KAK3902110.1"/>
    <property type="molecule type" value="Genomic_DNA"/>
</dbReference>
<dbReference type="PANTHER" id="PTHR24171">
    <property type="entry name" value="ANKYRIN REPEAT DOMAIN-CONTAINING PROTEIN 39-RELATED"/>
    <property type="match status" value="1"/>
</dbReference>
<evidence type="ECO:0000313" key="5">
    <source>
        <dbReference type="Proteomes" id="UP001303889"/>
    </source>
</evidence>
<reference evidence="4" key="2">
    <citation type="submission" date="2023-05" db="EMBL/GenBank/DDBJ databases">
        <authorList>
            <consortium name="Lawrence Berkeley National Laboratory"/>
            <person name="Steindorff A."/>
            <person name="Hensen N."/>
            <person name="Bonometti L."/>
            <person name="Westerberg I."/>
            <person name="Brannstrom I.O."/>
            <person name="Guillou S."/>
            <person name="Cros-Aarteil S."/>
            <person name="Calhoun S."/>
            <person name="Haridas S."/>
            <person name="Kuo A."/>
            <person name="Mondo S."/>
            <person name="Pangilinan J."/>
            <person name="Riley R."/>
            <person name="Labutti K."/>
            <person name="Andreopoulos B."/>
            <person name="Lipzen A."/>
            <person name="Chen C."/>
            <person name="Yanf M."/>
            <person name="Daum C."/>
            <person name="Ng V."/>
            <person name="Clum A."/>
            <person name="Ohm R."/>
            <person name="Martin F."/>
            <person name="Silar P."/>
            <person name="Natvig D."/>
            <person name="Lalanne C."/>
            <person name="Gautier V."/>
            <person name="Ament-Velasquez S.L."/>
            <person name="Kruys A."/>
            <person name="Hutchinson M.I."/>
            <person name="Powell A.J."/>
            <person name="Barry K."/>
            <person name="Miller A.N."/>
            <person name="Grigoriev I.V."/>
            <person name="Debuchy R."/>
            <person name="Gladieux P."/>
            <person name="Thoren M.H."/>
            <person name="Johannesson H."/>
        </authorList>
    </citation>
    <scope>NUCLEOTIDE SEQUENCE</scope>
    <source>
        <strain evidence="4">CBS 103.79</strain>
    </source>
</reference>
<evidence type="ECO:0000256" key="1">
    <source>
        <dbReference type="ARBA" id="ARBA00022737"/>
    </source>
</evidence>
<keyword evidence="1" id="KW-0677">Repeat</keyword>
<protein>
    <submittedName>
        <fullName evidence="4">Ankyrin repeat-containing domain protein</fullName>
    </submittedName>
</protein>
<name>A0AAN6MJK6_9PEZI</name>
<accession>A0AAN6MJK6</accession>
<dbReference type="SUPFAM" id="SSF48403">
    <property type="entry name" value="Ankyrin repeat"/>
    <property type="match status" value="1"/>
</dbReference>
<dbReference type="InterPro" id="IPR036770">
    <property type="entry name" value="Ankyrin_rpt-contain_sf"/>
</dbReference>
<dbReference type="SMART" id="SM00248">
    <property type="entry name" value="ANK"/>
    <property type="match status" value="4"/>
</dbReference>
<feature type="repeat" description="ANK" evidence="3">
    <location>
        <begin position="130"/>
        <end position="162"/>
    </location>
</feature>
<feature type="repeat" description="ANK" evidence="3">
    <location>
        <begin position="94"/>
        <end position="130"/>
    </location>
</feature>
<evidence type="ECO:0000256" key="3">
    <source>
        <dbReference type="PROSITE-ProRule" id="PRU00023"/>
    </source>
</evidence>
<dbReference type="PROSITE" id="PS50088">
    <property type="entry name" value="ANK_REPEAT"/>
    <property type="match status" value="4"/>
</dbReference>
<dbReference type="PROSITE" id="PS50297">
    <property type="entry name" value="ANK_REP_REGION"/>
    <property type="match status" value="4"/>
</dbReference>
<sequence>MHEGQRLEDIKRGVDVNTPGLNEMAPIQTAARRQDSEMVEFLLSRNADINAPARPNGGQPRTPLQLAAERGQGDMVRMLLDRGADINEASAPTRGRTALQAAASGLEGSPHMEVVEFLLDKGADINAAPSGRYAIEGAAEHGRLDMVQLLLNAGARGNVRDGTGFAFAITLANGEGHFAIAEHAGECRALTARDGGFGVKAMYGDRSKKTVYQQELLVGTNET</sequence>
<reference evidence="4" key="1">
    <citation type="journal article" date="2023" name="Mol. Phylogenet. Evol.">
        <title>Genome-scale phylogeny and comparative genomics of the fungal order Sordariales.</title>
        <authorList>
            <person name="Hensen N."/>
            <person name="Bonometti L."/>
            <person name="Westerberg I."/>
            <person name="Brannstrom I.O."/>
            <person name="Guillou S."/>
            <person name="Cros-Aarteil S."/>
            <person name="Calhoun S."/>
            <person name="Haridas S."/>
            <person name="Kuo A."/>
            <person name="Mondo S."/>
            <person name="Pangilinan J."/>
            <person name="Riley R."/>
            <person name="LaButti K."/>
            <person name="Andreopoulos B."/>
            <person name="Lipzen A."/>
            <person name="Chen C."/>
            <person name="Yan M."/>
            <person name="Daum C."/>
            <person name="Ng V."/>
            <person name="Clum A."/>
            <person name="Steindorff A."/>
            <person name="Ohm R.A."/>
            <person name="Martin F."/>
            <person name="Silar P."/>
            <person name="Natvig D.O."/>
            <person name="Lalanne C."/>
            <person name="Gautier V."/>
            <person name="Ament-Velasquez S.L."/>
            <person name="Kruys A."/>
            <person name="Hutchinson M.I."/>
            <person name="Powell A.J."/>
            <person name="Barry K."/>
            <person name="Miller A.N."/>
            <person name="Grigoriev I.V."/>
            <person name="Debuchy R."/>
            <person name="Gladieux P."/>
            <person name="Hiltunen Thoren M."/>
            <person name="Johannesson H."/>
        </authorList>
    </citation>
    <scope>NUCLEOTIDE SEQUENCE</scope>
    <source>
        <strain evidence="4">CBS 103.79</strain>
    </source>
</reference>